<feature type="transmembrane region" description="Helical" evidence="2">
    <location>
        <begin position="29"/>
        <end position="47"/>
    </location>
</feature>
<feature type="compositionally biased region" description="Polar residues" evidence="1">
    <location>
        <begin position="231"/>
        <end position="240"/>
    </location>
</feature>
<keyword evidence="2" id="KW-0812">Transmembrane</keyword>
<evidence type="ECO:0000256" key="2">
    <source>
        <dbReference type="SAM" id="Phobius"/>
    </source>
</evidence>
<feature type="transmembrane region" description="Helical" evidence="2">
    <location>
        <begin position="87"/>
        <end position="111"/>
    </location>
</feature>
<feature type="transmembrane region" description="Helical" evidence="2">
    <location>
        <begin position="59"/>
        <end position="80"/>
    </location>
</feature>
<dbReference type="KEGG" id="nmes:H9L09_07140"/>
<reference evidence="3 4" key="1">
    <citation type="submission" date="2020-08" db="EMBL/GenBank/DDBJ databases">
        <title>Genome sequence of Nocardioides mesophilus KACC 16243T.</title>
        <authorList>
            <person name="Hyun D.-W."/>
            <person name="Bae J.-W."/>
        </authorList>
    </citation>
    <scope>NUCLEOTIDE SEQUENCE [LARGE SCALE GENOMIC DNA]</scope>
    <source>
        <strain evidence="3 4">KACC 16243</strain>
    </source>
</reference>
<evidence type="ECO:0000256" key="1">
    <source>
        <dbReference type="SAM" id="MobiDB-lite"/>
    </source>
</evidence>
<dbReference type="SUPFAM" id="SSF101898">
    <property type="entry name" value="NHL repeat"/>
    <property type="match status" value="1"/>
</dbReference>
<dbReference type="AlphaFoldDB" id="A0A7G9REW1"/>
<gene>
    <name evidence="3" type="ORF">H9L09_07140</name>
</gene>
<keyword evidence="2" id="KW-1133">Transmembrane helix</keyword>
<organism evidence="3 4">
    <name type="scientific">Nocardioides mesophilus</name>
    <dbReference type="NCBI Taxonomy" id="433659"/>
    <lineage>
        <taxon>Bacteria</taxon>
        <taxon>Bacillati</taxon>
        <taxon>Actinomycetota</taxon>
        <taxon>Actinomycetes</taxon>
        <taxon>Propionibacteriales</taxon>
        <taxon>Nocardioidaceae</taxon>
        <taxon>Nocardioides</taxon>
    </lineage>
</organism>
<feature type="region of interest" description="Disordered" evidence="1">
    <location>
        <begin position="224"/>
        <end position="245"/>
    </location>
</feature>
<sequence>MAGKFVPRGSGREGRTGWAGLHPLPRGPVGWWAVGLLLATALFPLWWGWLEDLVANDVALVGVAAVLVVSAFALGGVALFRAKDRSLLLGVALTLAGVTVLLGVVFAVALFQQGEDPTFESLAAHPDPGLHGTVAYWAESDCVRVRAASGQPYRDVLCPSTEQDVAKAKELGKMIGPELAWRPDGRLEVTMFRMQPPPRPGAEPTYGPGWQTVVDVRTGRVHDVPAADLPSTPSDRTGPTVNPAGERVTWSSDSGHVEVGLVSGGRTRTLLSADGPTSTYGLETAFWAPNWQWVAADDGRILVITTGRRPVTRILDTPSGSGAPFNFAVTGSDLLAPTK</sequence>
<protein>
    <submittedName>
        <fullName evidence="3">Uncharacterized protein</fullName>
    </submittedName>
</protein>
<evidence type="ECO:0000313" key="4">
    <source>
        <dbReference type="Proteomes" id="UP000515947"/>
    </source>
</evidence>
<evidence type="ECO:0000313" key="3">
    <source>
        <dbReference type="EMBL" id="QNN54136.1"/>
    </source>
</evidence>
<dbReference type="Proteomes" id="UP000515947">
    <property type="component" value="Chromosome"/>
</dbReference>
<name>A0A7G9REW1_9ACTN</name>
<accession>A0A7G9REW1</accession>
<keyword evidence="4" id="KW-1185">Reference proteome</keyword>
<keyword evidence="2" id="KW-0472">Membrane</keyword>
<dbReference type="RefSeq" id="WP_187579976.1">
    <property type="nucleotide sequence ID" value="NZ_CP060713.1"/>
</dbReference>
<proteinExistence type="predicted"/>
<dbReference type="EMBL" id="CP060713">
    <property type="protein sequence ID" value="QNN54136.1"/>
    <property type="molecule type" value="Genomic_DNA"/>
</dbReference>